<evidence type="ECO:0000313" key="5">
    <source>
        <dbReference type="Proteomes" id="UP000266622"/>
    </source>
</evidence>
<evidence type="ECO:0000256" key="1">
    <source>
        <dbReference type="ARBA" id="ARBA00022741"/>
    </source>
</evidence>
<organism evidence="4 5">
    <name type="scientific">Candidatus Nanoclepta minutus</name>
    <dbReference type="NCBI Taxonomy" id="1940235"/>
    <lineage>
        <taxon>Archaea</taxon>
        <taxon>Nanobdellota</taxon>
        <taxon>Candidatus Nanoclepta</taxon>
    </lineage>
</organism>
<dbReference type="InterPro" id="IPR027417">
    <property type="entry name" value="P-loop_NTPase"/>
</dbReference>
<dbReference type="AlphaFoldDB" id="A0A397WQB6"/>
<evidence type="ECO:0000259" key="3">
    <source>
        <dbReference type="Pfam" id="PF06745"/>
    </source>
</evidence>
<dbReference type="InterPro" id="IPR014774">
    <property type="entry name" value="KaiC-like_dom"/>
</dbReference>
<dbReference type="EMBL" id="MWMI01000001">
    <property type="protein sequence ID" value="RIB35689.1"/>
    <property type="molecule type" value="Genomic_DNA"/>
</dbReference>
<comment type="caution">
    <text evidence="4">The sequence shown here is derived from an EMBL/GenBank/DDBJ whole genome shotgun (WGS) entry which is preliminary data.</text>
</comment>
<reference evidence="4 5" key="1">
    <citation type="journal article" date="2018" name="Syst. Appl. Microbiol.">
        <title>A new symbiotic nanoarchaeote (Candidatus Nanoclepta minutus) and its host (Zestosphaera tikiterensis gen. nov., sp. nov.) from a New Zealand hot spring.</title>
        <authorList>
            <person name="St John E."/>
            <person name="Liu Y."/>
            <person name="Podar M."/>
            <person name="Stott M.B."/>
            <person name="Meneghin J."/>
            <person name="Chen Z."/>
            <person name="Lagutin K."/>
            <person name="Mitchell K."/>
            <person name="Reysenbach A.L."/>
        </authorList>
    </citation>
    <scope>NUCLEOTIDE SEQUENCE [LARGE SCALE GENOMIC DNA]</scope>
    <source>
        <strain evidence="4">NZ3</strain>
    </source>
</reference>
<feature type="domain" description="KaiC-like" evidence="3">
    <location>
        <begin position="14"/>
        <end position="220"/>
    </location>
</feature>
<dbReference type="SUPFAM" id="SSF52540">
    <property type="entry name" value="P-loop containing nucleoside triphosphate hydrolases"/>
    <property type="match status" value="1"/>
</dbReference>
<dbReference type="PANTHER" id="PTHR43637">
    <property type="entry name" value="UPF0273 PROTEIN TM_0370"/>
    <property type="match status" value="1"/>
</dbReference>
<name>A0A397WQB6_9ARCH</name>
<accession>A0A397WQB6</accession>
<keyword evidence="1" id="KW-0547">Nucleotide-binding</keyword>
<dbReference type="PANTHER" id="PTHR43637:SF3">
    <property type="entry name" value="FLAGELLA-RELATED PROTEIN H-RELATED"/>
    <property type="match status" value="1"/>
</dbReference>
<dbReference type="NCBIfam" id="NF006320">
    <property type="entry name" value="PRK08533.1"/>
    <property type="match status" value="1"/>
</dbReference>
<dbReference type="Pfam" id="PF06745">
    <property type="entry name" value="ATPase"/>
    <property type="match status" value="1"/>
</dbReference>
<keyword evidence="2" id="KW-0067">ATP-binding</keyword>
<dbReference type="Proteomes" id="UP000266622">
    <property type="component" value="Unassembled WGS sequence"/>
</dbReference>
<sequence>MTEHITIFLDRDDFEQRIGGGIPKSSIMIIEGKDGCGKSIISQRITYGALMNNYTVTYISTEMSILDFIRQMDSLNYPIRDFLLTDKLMFISLTSLFGRTKFEENLILELMKSKSKKLFEKDIIIIDSLSYPLVNSIPRMSFIKFLDFLQKIKSKDKIIILTYNPFTLSKHIVEDLRNIADIYFKADISSSTGQLTRYIEIKRFRNAKQQYELIIPFRVEPGLGLIVEIVTIV</sequence>
<protein>
    <recommendedName>
        <fullName evidence="3">KaiC-like domain-containing protein</fullName>
    </recommendedName>
</protein>
<proteinExistence type="predicted"/>
<evidence type="ECO:0000313" key="4">
    <source>
        <dbReference type="EMBL" id="RIB35689.1"/>
    </source>
</evidence>
<evidence type="ECO:0000256" key="2">
    <source>
        <dbReference type="ARBA" id="ARBA00022840"/>
    </source>
</evidence>
<dbReference type="GO" id="GO:0005524">
    <property type="term" value="F:ATP binding"/>
    <property type="evidence" value="ECO:0007669"/>
    <property type="project" value="UniProtKB-KW"/>
</dbReference>
<gene>
    <name evidence="4" type="ORF">BXU00_01160</name>
</gene>
<dbReference type="Gene3D" id="3.40.50.300">
    <property type="entry name" value="P-loop containing nucleotide triphosphate hydrolases"/>
    <property type="match status" value="1"/>
</dbReference>